<name>A0ABM1SU62_LIMPO</name>
<dbReference type="InterPro" id="IPR013162">
    <property type="entry name" value="CD80_C2-set"/>
</dbReference>
<gene>
    <name evidence="5" type="primary">LOC111086858</name>
</gene>
<feature type="signal peptide" evidence="2">
    <location>
        <begin position="1"/>
        <end position="17"/>
    </location>
</feature>
<protein>
    <submittedName>
        <fullName evidence="5">Uncharacterized protein LOC111086858</fullName>
    </submittedName>
</protein>
<dbReference type="SUPFAM" id="SSF48726">
    <property type="entry name" value="Immunoglobulin"/>
    <property type="match status" value="2"/>
</dbReference>
<dbReference type="Proteomes" id="UP000694941">
    <property type="component" value="Unplaced"/>
</dbReference>
<organism evidence="4 5">
    <name type="scientific">Limulus polyphemus</name>
    <name type="common">Atlantic horseshoe crab</name>
    <dbReference type="NCBI Taxonomy" id="6850"/>
    <lineage>
        <taxon>Eukaryota</taxon>
        <taxon>Metazoa</taxon>
        <taxon>Ecdysozoa</taxon>
        <taxon>Arthropoda</taxon>
        <taxon>Chelicerata</taxon>
        <taxon>Merostomata</taxon>
        <taxon>Xiphosura</taxon>
        <taxon>Limulidae</taxon>
        <taxon>Limulus</taxon>
    </lineage>
</organism>
<dbReference type="RefSeq" id="XP_022247168.1">
    <property type="nucleotide sequence ID" value="XM_022391460.1"/>
</dbReference>
<dbReference type="InterPro" id="IPR036179">
    <property type="entry name" value="Ig-like_dom_sf"/>
</dbReference>
<proteinExistence type="predicted"/>
<dbReference type="GeneID" id="111086858"/>
<evidence type="ECO:0000313" key="4">
    <source>
        <dbReference type="Proteomes" id="UP000694941"/>
    </source>
</evidence>
<evidence type="ECO:0000256" key="2">
    <source>
        <dbReference type="SAM" id="SignalP"/>
    </source>
</evidence>
<accession>A0ABM1SU62</accession>
<sequence length="395" mass="44291">MFASFFVVTIFVEAALSLKLVDLHVPAVVRLTSPVWLYCWYNLEGDDLYSVKWYKNHVEFYRFLPSDNPPGQKYDLVGVHVDLKNSNQTHVYLDQTDLNTDGLYGCEVSTEAPSYKTVQAEKKLKVYVLPRDKPAIEGLESVYGIGDEVNVTCGSSPSKPPAQLSWLINGQPAEPTFLTTYETQRHLEGLQRTMLGLNFIVTFTHLKHGMLSLDCTAIVSQEYYSQSGEIVIGGRIRADPSDFVPPEKGPTLVTGKKEYRVGDIVEVNCSSSRDTKNTQLTWFVNDQKASHFYVINYPPIIYKDGVMSSLIGLKFRLTHTHLLSEGLRIKCTSTKSIVLDTKNQKVIIGGTQHSSGLHVLASNGKESNTKGLWNMMLWSWSFTLAFVQSLCADQL</sequence>
<keyword evidence="2" id="KW-0732">Signal</keyword>
<dbReference type="InterPro" id="IPR007110">
    <property type="entry name" value="Ig-like_dom"/>
</dbReference>
<keyword evidence="1" id="KW-1015">Disulfide bond</keyword>
<keyword evidence="4" id="KW-1185">Reference proteome</keyword>
<evidence type="ECO:0000259" key="3">
    <source>
        <dbReference type="PROSITE" id="PS50835"/>
    </source>
</evidence>
<reference evidence="5" key="1">
    <citation type="submission" date="2025-08" db="UniProtKB">
        <authorList>
            <consortium name="RefSeq"/>
        </authorList>
    </citation>
    <scope>IDENTIFICATION</scope>
    <source>
        <tissue evidence="5">Muscle</tissue>
    </source>
</reference>
<dbReference type="PANTHER" id="PTHR21261:SF15">
    <property type="entry name" value="BEATEN PATH IIIA, ISOFORM D-RELATED"/>
    <property type="match status" value="1"/>
</dbReference>
<dbReference type="InterPro" id="IPR013783">
    <property type="entry name" value="Ig-like_fold"/>
</dbReference>
<dbReference type="PROSITE" id="PS50835">
    <property type="entry name" value="IG_LIKE"/>
    <property type="match status" value="1"/>
</dbReference>
<evidence type="ECO:0000256" key="1">
    <source>
        <dbReference type="ARBA" id="ARBA00023157"/>
    </source>
</evidence>
<feature type="chain" id="PRO_5046258998" evidence="2">
    <location>
        <begin position="18"/>
        <end position="395"/>
    </location>
</feature>
<dbReference type="PANTHER" id="PTHR21261">
    <property type="entry name" value="BEAT PROTEIN"/>
    <property type="match status" value="1"/>
</dbReference>
<dbReference type="Gene3D" id="2.60.40.10">
    <property type="entry name" value="Immunoglobulins"/>
    <property type="match status" value="2"/>
</dbReference>
<dbReference type="Pfam" id="PF08205">
    <property type="entry name" value="C2-set_2"/>
    <property type="match status" value="1"/>
</dbReference>
<evidence type="ECO:0000313" key="5">
    <source>
        <dbReference type="RefSeq" id="XP_022247168.1"/>
    </source>
</evidence>
<feature type="domain" description="Ig-like" evidence="3">
    <location>
        <begin position="37"/>
        <end position="119"/>
    </location>
</feature>